<comment type="caution">
    <text evidence="1">The sequence shown here is derived from an EMBL/GenBank/DDBJ whole genome shotgun (WGS) entry which is preliminary data.</text>
</comment>
<dbReference type="Proteomes" id="UP001275084">
    <property type="component" value="Unassembled WGS sequence"/>
</dbReference>
<name>A0AAJ0HPC6_9PEZI</name>
<keyword evidence="2" id="KW-1185">Reference proteome</keyword>
<dbReference type="EMBL" id="JAUIQD010000002">
    <property type="protein sequence ID" value="KAK3358878.1"/>
    <property type="molecule type" value="Genomic_DNA"/>
</dbReference>
<proteinExistence type="predicted"/>
<dbReference type="AlphaFoldDB" id="A0AAJ0HPC6"/>
<gene>
    <name evidence="1" type="ORF">B0T25DRAFT_78396</name>
</gene>
<evidence type="ECO:0000313" key="2">
    <source>
        <dbReference type="Proteomes" id="UP001275084"/>
    </source>
</evidence>
<organism evidence="1 2">
    <name type="scientific">Lasiosphaeria hispida</name>
    <dbReference type="NCBI Taxonomy" id="260671"/>
    <lineage>
        <taxon>Eukaryota</taxon>
        <taxon>Fungi</taxon>
        <taxon>Dikarya</taxon>
        <taxon>Ascomycota</taxon>
        <taxon>Pezizomycotina</taxon>
        <taxon>Sordariomycetes</taxon>
        <taxon>Sordariomycetidae</taxon>
        <taxon>Sordariales</taxon>
        <taxon>Lasiosphaeriaceae</taxon>
        <taxon>Lasiosphaeria</taxon>
    </lineage>
</organism>
<accession>A0AAJ0HPC6</accession>
<reference evidence="1" key="2">
    <citation type="submission" date="2023-06" db="EMBL/GenBank/DDBJ databases">
        <authorList>
            <consortium name="Lawrence Berkeley National Laboratory"/>
            <person name="Haridas S."/>
            <person name="Hensen N."/>
            <person name="Bonometti L."/>
            <person name="Westerberg I."/>
            <person name="Brannstrom I.O."/>
            <person name="Guillou S."/>
            <person name="Cros-Aarteil S."/>
            <person name="Calhoun S."/>
            <person name="Kuo A."/>
            <person name="Mondo S."/>
            <person name="Pangilinan J."/>
            <person name="Riley R."/>
            <person name="Labutti K."/>
            <person name="Andreopoulos B."/>
            <person name="Lipzen A."/>
            <person name="Chen C."/>
            <person name="Yanf M."/>
            <person name="Daum C."/>
            <person name="Ng V."/>
            <person name="Clum A."/>
            <person name="Steindorff A."/>
            <person name="Ohm R."/>
            <person name="Martin F."/>
            <person name="Silar P."/>
            <person name="Natvig D."/>
            <person name="Lalanne C."/>
            <person name="Gautier V."/>
            <person name="Ament-Velasquez S.L."/>
            <person name="Kruys A."/>
            <person name="Hutchinson M.I."/>
            <person name="Powell A.J."/>
            <person name="Barry K."/>
            <person name="Miller A.N."/>
            <person name="Grigoriev I.V."/>
            <person name="Debuchy R."/>
            <person name="Gladieux P."/>
            <person name="Thoren M.H."/>
            <person name="Johannesson H."/>
        </authorList>
    </citation>
    <scope>NUCLEOTIDE SEQUENCE</scope>
    <source>
        <strain evidence="1">CBS 955.72</strain>
    </source>
</reference>
<reference evidence="1" key="1">
    <citation type="journal article" date="2023" name="Mol. Phylogenet. Evol.">
        <title>Genome-scale phylogeny and comparative genomics of the fungal order Sordariales.</title>
        <authorList>
            <person name="Hensen N."/>
            <person name="Bonometti L."/>
            <person name="Westerberg I."/>
            <person name="Brannstrom I.O."/>
            <person name="Guillou S."/>
            <person name="Cros-Aarteil S."/>
            <person name="Calhoun S."/>
            <person name="Haridas S."/>
            <person name="Kuo A."/>
            <person name="Mondo S."/>
            <person name="Pangilinan J."/>
            <person name="Riley R."/>
            <person name="LaButti K."/>
            <person name="Andreopoulos B."/>
            <person name="Lipzen A."/>
            <person name="Chen C."/>
            <person name="Yan M."/>
            <person name="Daum C."/>
            <person name="Ng V."/>
            <person name="Clum A."/>
            <person name="Steindorff A."/>
            <person name="Ohm R.A."/>
            <person name="Martin F."/>
            <person name="Silar P."/>
            <person name="Natvig D.O."/>
            <person name="Lalanne C."/>
            <person name="Gautier V."/>
            <person name="Ament-Velasquez S.L."/>
            <person name="Kruys A."/>
            <person name="Hutchinson M.I."/>
            <person name="Powell A.J."/>
            <person name="Barry K."/>
            <person name="Miller A.N."/>
            <person name="Grigoriev I.V."/>
            <person name="Debuchy R."/>
            <person name="Gladieux P."/>
            <person name="Hiltunen Thoren M."/>
            <person name="Johannesson H."/>
        </authorList>
    </citation>
    <scope>NUCLEOTIDE SEQUENCE</scope>
    <source>
        <strain evidence="1">CBS 955.72</strain>
    </source>
</reference>
<evidence type="ECO:0000313" key="1">
    <source>
        <dbReference type="EMBL" id="KAK3358878.1"/>
    </source>
</evidence>
<protein>
    <submittedName>
        <fullName evidence="1">Uncharacterized protein</fullName>
    </submittedName>
</protein>
<sequence>MGISASGLEVSHLLAVRTLDAGYCQIVNNTIIRAQCNQLTIARLGAVLAHVSHLITVAALDEGLVARLGALFSLVAILTAVAATTRAGRGAISGEVTNFKHHVSSCHQTKHHRESYSRHNCGTQHQQPSGARGSPRSCVHLGRNSCKQTCQRGESGLGSVSVAFLNVFGRLTVTDTVSNRIAIVALDVVHILRLSLFLGAGLGGVAKLVASSAFGQTAASDLTGILEALKVLLHILGPDLTVTGTRGVPLEAVRDGVLLLKLTLEIHVGKGRRQRFLDGDEPQLDVLVAKSLLEVGKCGLGRRLDVNLDSFFDIVDLTLLDSVDNHSPCILSGHVRQMAAVDLASSLAGDSLVA</sequence>